<reference evidence="3 5" key="1">
    <citation type="submission" date="2019-11" db="EMBL/GenBank/DDBJ databases">
        <title>Venturia inaequalis Genome Resource.</title>
        <authorList>
            <person name="Lichtner F.J."/>
        </authorList>
    </citation>
    <scope>NUCLEOTIDE SEQUENCE [LARGE SCALE GENOMIC DNA]</scope>
    <source>
        <strain evidence="2 6">120213</strain>
        <strain evidence="3">Bline_iso_100314</strain>
        <strain evidence="4 7">DMI_063113</strain>
    </source>
</reference>
<dbReference type="AlphaFoldDB" id="A0A8H3V6T6"/>
<feature type="region of interest" description="Disordered" evidence="1">
    <location>
        <begin position="247"/>
        <end position="286"/>
    </location>
</feature>
<dbReference type="Proteomes" id="UP000433883">
    <property type="component" value="Unassembled WGS sequence"/>
</dbReference>
<dbReference type="EMBL" id="WNWQ01000058">
    <property type="protein sequence ID" value="KAE9981439.1"/>
    <property type="molecule type" value="Genomic_DNA"/>
</dbReference>
<name>A0A8H3V6T6_VENIN</name>
<feature type="compositionally biased region" description="Acidic residues" evidence="1">
    <location>
        <begin position="120"/>
        <end position="134"/>
    </location>
</feature>
<organism evidence="3 5">
    <name type="scientific">Venturia inaequalis</name>
    <name type="common">Apple scab fungus</name>
    <dbReference type="NCBI Taxonomy" id="5025"/>
    <lineage>
        <taxon>Eukaryota</taxon>
        <taxon>Fungi</taxon>
        <taxon>Dikarya</taxon>
        <taxon>Ascomycota</taxon>
        <taxon>Pezizomycotina</taxon>
        <taxon>Dothideomycetes</taxon>
        <taxon>Pleosporomycetidae</taxon>
        <taxon>Venturiales</taxon>
        <taxon>Venturiaceae</taxon>
        <taxon>Venturia</taxon>
    </lineage>
</organism>
<gene>
    <name evidence="3" type="ORF">BLS_007411</name>
    <name evidence="4" type="ORF">EG327_005910</name>
    <name evidence="2" type="ORF">EG328_001514</name>
</gene>
<dbReference type="Proteomes" id="UP000490939">
    <property type="component" value="Unassembled WGS sequence"/>
</dbReference>
<dbReference type="EMBL" id="WNWS01000137">
    <property type="protein sequence ID" value="KAE9978340.1"/>
    <property type="molecule type" value="Genomic_DNA"/>
</dbReference>
<feature type="compositionally biased region" description="Polar residues" evidence="1">
    <location>
        <begin position="137"/>
        <end position="149"/>
    </location>
</feature>
<dbReference type="Proteomes" id="UP000447873">
    <property type="component" value="Unassembled WGS sequence"/>
</dbReference>
<keyword evidence="7" id="KW-1185">Reference proteome</keyword>
<protein>
    <submittedName>
        <fullName evidence="3">Uncharacterized protein</fullName>
    </submittedName>
</protein>
<feature type="compositionally biased region" description="Basic and acidic residues" evidence="1">
    <location>
        <begin position="247"/>
        <end position="274"/>
    </location>
</feature>
<comment type="caution">
    <text evidence="3">The sequence shown here is derived from an EMBL/GenBank/DDBJ whole genome shotgun (WGS) entry which is preliminary data.</text>
</comment>
<evidence type="ECO:0000313" key="7">
    <source>
        <dbReference type="Proteomes" id="UP000490939"/>
    </source>
</evidence>
<evidence type="ECO:0000256" key="1">
    <source>
        <dbReference type="SAM" id="MobiDB-lite"/>
    </source>
</evidence>
<evidence type="ECO:0000313" key="5">
    <source>
        <dbReference type="Proteomes" id="UP000433883"/>
    </source>
</evidence>
<accession>A0A8H3V6T6</accession>
<dbReference type="EMBL" id="WNWR01000342">
    <property type="protein sequence ID" value="KAE9982278.1"/>
    <property type="molecule type" value="Genomic_DNA"/>
</dbReference>
<evidence type="ECO:0000313" key="6">
    <source>
        <dbReference type="Proteomes" id="UP000447873"/>
    </source>
</evidence>
<feature type="region of interest" description="Disordered" evidence="1">
    <location>
        <begin position="107"/>
        <end position="149"/>
    </location>
</feature>
<evidence type="ECO:0000313" key="3">
    <source>
        <dbReference type="EMBL" id="KAE9981439.1"/>
    </source>
</evidence>
<proteinExistence type="predicted"/>
<sequence length="286" mass="31395">MNTAPPQPGTQHLQNFTVLAPLLGIDIRMTSQYITWPAPTQIAILRGSLMYKIGQHTINGHVADRINTTLLNLSAAELLELLSDSTAFEARIVALRDQYRIEARHLPQTLRTTNRPTFSPEDEPSQLSDEDDFASEGHSQTPELRNGQSPLARANRLLFDLGSVAVGGLGEILRTASGTALGLGQTALGAVSNTGGNALMSPVHRSQSERVLGSPRLGHAGAGEEWEMMGAWELELNAQFEEDRVARRQFGREDNEEERIRTTQRTHEPSRPGLEDDIADAMNGRM</sequence>
<evidence type="ECO:0000313" key="4">
    <source>
        <dbReference type="EMBL" id="KAE9982278.1"/>
    </source>
</evidence>
<evidence type="ECO:0000313" key="2">
    <source>
        <dbReference type="EMBL" id="KAE9978340.1"/>
    </source>
</evidence>